<evidence type="ECO:0000259" key="4">
    <source>
        <dbReference type="Pfam" id="PF08263"/>
    </source>
</evidence>
<keyword evidence="6" id="KW-1185">Reference proteome</keyword>
<feature type="domain" description="Leucine-rich repeat-containing N-terminal plant-type" evidence="4">
    <location>
        <begin position="31"/>
        <end position="86"/>
    </location>
</feature>
<proteinExistence type="predicted"/>
<evidence type="ECO:0000256" key="2">
    <source>
        <dbReference type="ARBA" id="ARBA00022737"/>
    </source>
</evidence>
<dbReference type="InterPro" id="IPR013210">
    <property type="entry name" value="LRR_N_plant-typ"/>
</dbReference>
<name>A0A1R3IE43_9ROSI</name>
<keyword evidence="2" id="KW-0677">Repeat</keyword>
<feature type="chain" id="PRO_5013363038" description="Leucine-rich repeat-containing N-terminal plant-type domain-containing protein" evidence="3">
    <location>
        <begin position="25"/>
        <end position="101"/>
    </location>
</feature>
<dbReference type="EMBL" id="AWUE01018377">
    <property type="protein sequence ID" value="OMO80791.1"/>
    <property type="molecule type" value="Genomic_DNA"/>
</dbReference>
<keyword evidence="1" id="KW-0433">Leucine-rich repeat</keyword>
<evidence type="ECO:0000313" key="5">
    <source>
        <dbReference type="EMBL" id="OMO80791.1"/>
    </source>
</evidence>
<dbReference type="Proteomes" id="UP000187203">
    <property type="component" value="Unassembled WGS sequence"/>
</dbReference>
<dbReference type="InterPro" id="IPR032675">
    <property type="entry name" value="LRR_dom_sf"/>
</dbReference>
<reference evidence="6" key="1">
    <citation type="submission" date="2013-09" db="EMBL/GenBank/DDBJ databases">
        <title>Corchorus olitorius genome sequencing.</title>
        <authorList>
            <person name="Alam M."/>
            <person name="Haque M.S."/>
            <person name="Islam M.S."/>
            <person name="Emdad E.M."/>
            <person name="Islam M.M."/>
            <person name="Ahmed B."/>
            <person name="Halim A."/>
            <person name="Hossen Q.M.M."/>
            <person name="Hossain M.Z."/>
            <person name="Ahmed R."/>
            <person name="Khan M.M."/>
            <person name="Islam R."/>
            <person name="Rashid M.M."/>
            <person name="Khan S.A."/>
            <person name="Rahman M.S."/>
            <person name="Alam M."/>
            <person name="Yahiya A.S."/>
            <person name="Khan M.S."/>
            <person name="Azam M.S."/>
            <person name="Haque T."/>
            <person name="Lashkar M.Z.H."/>
            <person name="Akhand A.I."/>
            <person name="Morshed G."/>
            <person name="Roy S."/>
            <person name="Uddin K.S."/>
            <person name="Rabeya T."/>
            <person name="Hossain A.S."/>
            <person name="Chowdhury A."/>
            <person name="Snigdha A.R."/>
            <person name="Mortoza M.S."/>
            <person name="Matin S.A."/>
            <person name="Hoque S.M.E."/>
            <person name="Islam M.K."/>
            <person name="Roy D.K."/>
            <person name="Haider R."/>
            <person name="Moosa M.M."/>
            <person name="Elias S.M."/>
            <person name="Hasan A.M."/>
            <person name="Jahan S."/>
            <person name="Shafiuddin M."/>
            <person name="Mahmood N."/>
            <person name="Shommy N.S."/>
        </authorList>
    </citation>
    <scope>NUCLEOTIDE SEQUENCE [LARGE SCALE GENOMIC DNA]</scope>
    <source>
        <strain evidence="6">cv. O-4</strain>
    </source>
</reference>
<feature type="signal peptide" evidence="3">
    <location>
        <begin position="1"/>
        <end position="24"/>
    </location>
</feature>
<sequence length="101" mass="11482">MEEGPPSKRCRVVLLLVFVMGGVAVEGCWEEERVGLLQLKSFFCTRSDPFINHRTRKALYNWMDVDQVQGPDHNSDCCKWEGVECDATTGRVIALHLSNRV</sequence>
<protein>
    <recommendedName>
        <fullName evidence="4">Leucine-rich repeat-containing N-terminal plant-type domain-containing protein</fullName>
    </recommendedName>
</protein>
<evidence type="ECO:0000256" key="3">
    <source>
        <dbReference type="SAM" id="SignalP"/>
    </source>
</evidence>
<organism evidence="5 6">
    <name type="scientific">Corchorus olitorius</name>
    <dbReference type="NCBI Taxonomy" id="93759"/>
    <lineage>
        <taxon>Eukaryota</taxon>
        <taxon>Viridiplantae</taxon>
        <taxon>Streptophyta</taxon>
        <taxon>Embryophyta</taxon>
        <taxon>Tracheophyta</taxon>
        <taxon>Spermatophyta</taxon>
        <taxon>Magnoliopsida</taxon>
        <taxon>eudicotyledons</taxon>
        <taxon>Gunneridae</taxon>
        <taxon>Pentapetalae</taxon>
        <taxon>rosids</taxon>
        <taxon>malvids</taxon>
        <taxon>Malvales</taxon>
        <taxon>Malvaceae</taxon>
        <taxon>Grewioideae</taxon>
        <taxon>Apeibeae</taxon>
        <taxon>Corchorus</taxon>
    </lineage>
</organism>
<dbReference type="AlphaFoldDB" id="A0A1R3IE43"/>
<dbReference type="Pfam" id="PF08263">
    <property type="entry name" value="LRRNT_2"/>
    <property type="match status" value="1"/>
</dbReference>
<gene>
    <name evidence="5" type="ORF">COLO4_23942</name>
</gene>
<keyword evidence="3" id="KW-0732">Signal</keyword>
<evidence type="ECO:0000256" key="1">
    <source>
        <dbReference type="ARBA" id="ARBA00022614"/>
    </source>
</evidence>
<comment type="caution">
    <text evidence="5">The sequence shown here is derived from an EMBL/GenBank/DDBJ whole genome shotgun (WGS) entry which is preliminary data.</text>
</comment>
<dbReference type="Gene3D" id="3.80.10.10">
    <property type="entry name" value="Ribonuclease Inhibitor"/>
    <property type="match status" value="1"/>
</dbReference>
<dbReference type="OrthoDB" id="1000113at2759"/>
<evidence type="ECO:0000313" key="6">
    <source>
        <dbReference type="Proteomes" id="UP000187203"/>
    </source>
</evidence>
<accession>A0A1R3IE43</accession>